<dbReference type="HOGENOM" id="CLU_123009_0_0_1"/>
<protein>
    <submittedName>
        <fullName evidence="2">GM21547</fullName>
    </submittedName>
</protein>
<feature type="compositionally biased region" description="Acidic residues" evidence="1">
    <location>
        <begin position="34"/>
        <end position="57"/>
    </location>
</feature>
<keyword evidence="3" id="KW-1185">Reference proteome</keyword>
<organism evidence="3">
    <name type="scientific">Drosophila sechellia</name>
    <name type="common">Fruit fly</name>
    <dbReference type="NCBI Taxonomy" id="7238"/>
    <lineage>
        <taxon>Eukaryota</taxon>
        <taxon>Metazoa</taxon>
        <taxon>Ecdysozoa</taxon>
        <taxon>Arthropoda</taxon>
        <taxon>Hexapoda</taxon>
        <taxon>Insecta</taxon>
        <taxon>Pterygota</taxon>
        <taxon>Neoptera</taxon>
        <taxon>Endopterygota</taxon>
        <taxon>Diptera</taxon>
        <taxon>Brachycera</taxon>
        <taxon>Muscomorpha</taxon>
        <taxon>Ephydroidea</taxon>
        <taxon>Drosophilidae</taxon>
        <taxon>Drosophila</taxon>
        <taxon>Sophophora</taxon>
    </lineage>
</organism>
<evidence type="ECO:0000256" key="1">
    <source>
        <dbReference type="SAM" id="MobiDB-lite"/>
    </source>
</evidence>
<name>B4HRD5_DROSE</name>
<evidence type="ECO:0000313" key="2">
    <source>
        <dbReference type="EMBL" id="EDW47864.1"/>
    </source>
</evidence>
<dbReference type="Proteomes" id="UP000001292">
    <property type="component" value="Unassembled WGS sequence"/>
</dbReference>
<accession>B4HRD5</accession>
<dbReference type="PhylomeDB" id="B4HRD5"/>
<sequence>MSRRKQAKPRACLKLGEKEDEENTGLLEPKEELLSGDEDNEDNEGEDEDEEVADEVAPEGGGGERPQLEPNESQQQSWPTADEPAAPAAVAKEEEAEEGSEELQHPRDEVVASDAAANANGHCKSSGPRPHLLAPPGHWALASGHVSPCPTGFGLFRCLYNDGLKVWNAPGWIRLITLKGSNRVLCGILE</sequence>
<gene>
    <name evidence="2" type="primary">Dsec\GM21547</name>
    <name evidence="2" type="ORF">Dsec_GM21547</name>
</gene>
<dbReference type="AlphaFoldDB" id="B4HRD5"/>
<reference evidence="2 3" key="1">
    <citation type="journal article" date="2007" name="Nature">
        <title>Evolution of genes and genomes on the Drosophila phylogeny.</title>
        <authorList>
            <consortium name="Drosophila 12 Genomes Consortium"/>
            <person name="Clark A.G."/>
            <person name="Eisen M.B."/>
            <person name="Smith D.R."/>
            <person name="Bergman C.M."/>
            <person name="Oliver B."/>
            <person name="Markow T.A."/>
            <person name="Kaufman T.C."/>
            <person name="Kellis M."/>
            <person name="Gelbart W."/>
            <person name="Iyer V.N."/>
            <person name="Pollard D.A."/>
            <person name="Sackton T.B."/>
            <person name="Larracuente A.M."/>
            <person name="Singh N.D."/>
            <person name="Abad J.P."/>
            <person name="Abt D.N."/>
            <person name="Adryan B."/>
            <person name="Aguade M."/>
            <person name="Akashi H."/>
            <person name="Anderson W.W."/>
            <person name="Aquadro C.F."/>
            <person name="Ardell D.H."/>
            <person name="Arguello R."/>
            <person name="Artieri C.G."/>
            <person name="Barbash D.A."/>
            <person name="Barker D."/>
            <person name="Barsanti P."/>
            <person name="Batterham P."/>
            <person name="Batzoglou S."/>
            <person name="Begun D."/>
            <person name="Bhutkar A."/>
            <person name="Blanco E."/>
            <person name="Bosak S.A."/>
            <person name="Bradley R.K."/>
            <person name="Brand A.D."/>
            <person name="Brent M.R."/>
            <person name="Brooks A.N."/>
            <person name="Brown R.H."/>
            <person name="Butlin R.K."/>
            <person name="Caggese C."/>
            <person name="Calvi B.R."/>
            <person name="Bernardo de Carvalho A."/>
            <person name="Caspi A."/>
            <person name="Castrezana S."/>
            <person name="Celniker S.E."/>
            <person name="Chang J.L."/>
            <person name="Chapple C."/>
            <person name="Chatterji S."/>
            <person name="Chinwalla A."/>
            <person name="Civetta A."/>
            <person name="Clifton S.W."/>
            <person name="Comeron J.M."/>
            <person name="Costello J.C."/>
            <person name="Coyne J.A."/>
            <person name="Daub J."/>
            <person name="David R.G."/>
            <person name="Delcher A.L."/>
            <person name="Delehaunty K."/>
            <person name="Do C.B."/>
            <person name="Ebling H."/>
            <person name="Edwards K."/>
            <person name="Eickbush T."/>
            <person name="Evans J.D."/>
            <person name="Filipski A."/>
            <person name="Findeiss S."/>
            <person name="Freyhult E."/>
            <person name="Fulton L."/>
            <person name="Fulton R."/>
            <person name="Garcia A.C."/>
            <person name="Gardiner A."/>
            <person name="Garfield D.A."/>
            <person name="Garvin B.E."/>
            <person name="Gibson G."/>
            <person name="Gilbert D."/>
            <person name="Gnerre S."/>
            <person name="Godfrey J."/>
            <person name="Good R."/>
            <person name="Gotea V."/>
            <person name="Gravely B."/>
            <person name="Greenberg A.J."/>
            <person name="Griffiths-Jones S."/>
            <person name="Gross S."/>
            <person name="Guigo R."/>
            <person name="Gustafson E.A."/>
            <person name="Haerty W."/>
            <person name="Hahn M.W."/>
            <person name="Halligan D.L."/>
            <person name="Halpern A.L."/>
            <person name="Halter G.M."/>
            <person name="Han M.V."/>
            <person name="Heger A."/>
            <person name="Hillier L."/>
            <person name="Hinrichs A.S."/>
            <person name="Holmes I."/>
            <person name="Hoskins R.A."/>
            <person name="Hubisz M.J."/>
            <person name="Hultmark D."/>
            <person name="Huntley M.A."/>
            <person name="Jaffe D.B."/>
            <person name="Jagadeeshan S."/>
            <person name="Jeck W.R."/>
            <person name="Johnson J."/>
            <person name="Jones C.D."/>
            <person name="Jordan W.C."/>
            <person name="Karpen G.H."/>
            <person name="Kataoka E."/>
            <person name="Keightley P.D."/>
            <person name="Kheradpour P."/>
            <person name="Kirkness E.F."/>
            <person name="Koerich L.B."/>
            <person name="Kristiansen K."/>
            <person name="Kudrna D."/>
            <person name="Kulathinal R.J."/>
            <person name="Kumar S."/>
            <person name="Kwok R."/>
            <person name="Lander E."/>
            <person name="Langley C.H."/>
            <person name="Lapoint R."/>
            <person name="Lazzaro B.P."/>
            <person name="Lee S.J."/>
            <person name="Levesque L."/>
            <person name="Li R."/>
            <person name="Lin C.F."/>
            <person name="Lin M.F."/>
            <person name="Lindblad-Toh K."/>
            <person name="Llopart A."/>
            <person name="Long M."/>
            <person name="Low L."/>
            <person name="Lozovsky E."/>
            <person name="Lu J."/>
            <person name="Luo M."/>
            <person name="Machado C.A."/>
            <person name="Makalowski W."/>
            <person name="Marzo M."/>
            <person name="Matsuda M."/>
            <person name="Matzkin L."/>
            <person name="McAllister B."/>
            <person name="McBride C.S."/>
            <person name="McKernan B."/>
            <person name="McKernan K."/>
            <person name="Mendez-Lago M."/>
            <person name="Minx P."/>
            <person name="Mollenhauer M.U."/>
            <person name="Montooth K."/>
            <person name="Mount S.M."/>
            <person name="Mu X."/>
            <person name="Myers E."/>
            <person name="Negre B."/>
            <person name="Newfeld S."/>
            <person name="Nielsen R."/>
            <person name="Noor M.A."/>
            <person name="O'Grady P."/>
            <person name="Pachter L."/>
            <person name="Papaceit M."/>
            <person name="Parisi M.J."/>
            <person name="Parisi M."/>
            <person name="Parts L."/>
            <person name="Pedersen J.S."/>
            <person name="Pesole G."/>
            <person name="Phillippy A.M."/>
            <person name="Ponting C.P."/>
            <person name="Pop M."/>
            <person name="Porcelli D."/>
            <person name="Powell J.R."/>
            <person name="Prohaska S."/>
            <person name="Pruitt K."/>
            <person name="Puig M."/>
            <person name="Quesneville H."/>
            <person name="Ram K.R."/>
            <person name="Rand D."/>
            <person name="Rasmussen M.D."/>
            <person name="Reed L.K."/>
            <person name="Reenan R."/>
            <person name="Reily A."/>
            <person name="Remington K.A."/>
            <person name="Rieger T.T."/>
            <person name="Ritchie M.G."/>
            <person name="Robin C."/>
            <person name="Rogers Y.H."/>
            <person name="Rohde C."/>
            <person name="Rozas J."/>
            <person name="Rubenfield M.J."/>
            <person name="Ruiz A."/>
            <person name="Russo S."/>
            <person name="Salzberg S.L."/>
            <person name="Sanchez-Gracia A."/>
            <person name="Saranga D.J."/>
            <person name="Sato H."/>
            <person name="Schaeffer S.W."/>
            <person name="Schatz M.C."/>
            <person name="Schlenke T."/>
            <person name="Schwartz R."/>
            <person name="Segarra C."/>
            <person name="Singh R.S."/>
            <person name="Sirot L."/>
            <person name="Sirota M."/>
            <person name="Sisneros N.B."/>
            <person name="Smith C.D."/>
            <person name="Smith T.F."/>
            <person name="Spieth J."/>
            <person name="Stage D.E."/>
            <person name="Stark A."/>
            <person name="Stephan W."/>
            <person name="Strausberg R.L."/>
            <person name="Strempel S."/>
            <person name="Sturgill D."/>
            <person name="Sutton G."/>
            <person name="Sutton G.G."/>
            <person name="Tao W."/>
            <person name="Teichmann S."/>
            <person name="Tobari Y.N."/>
            <person name="Tomimura Y."/>
            <person name="Tsolas J.M."/>
            <person name="Valente V.L."/>
            <person name="Venter E."/>
            <person name="Venter J.C."/>
            <person name="Vicario S."/>
            <person name="Vieira F.G."/>
            <person name="Vilella A.J."/>
            <person name="Villasante A."/>
            <person name="Walenz B."/>
            <person name="Wang J."/>
            <person name="Wasserman M."/>
            <person name="Watts T."/>
            <person name="Wilson D."/>
            <person name="Wilson R.K."/>
            <person name="Wing R.A."/>
            <person name="Wolfner M.F."/>
            <person name="Wong A."/>
            <person name="Wong G.K."/>
            <person name="Wu C.I."/>
            <person name="Wu G."/>
            <person name="Yamamoto D."/>
            <person name="Yang H.P."/>
            <person name="Yang S.P."/>
            <person name="Yorke J.A."/>
            <person name="Yoshida K."/>
            <person name="Zdobnov E."/>
            <person name="Zhang P."/>
            <person name="Zhang Y."/>
            <person name="Zimin A.V."/>
            <person name="Baldwin J."/>
            <person name="Abdouelleil A."/>
            <person name="Abdulkadir J."/>
            <person name="Abebe A."/>
            <person name="Abera B."/>
            <person name="Abreu J."/>
            <person name="Acer S.C."/>
            <person name="Aftuck L."/>
            <person name="Alexander A."/>
            <person name="An P."/>
            <person name="Anderson E."/>
            <person name="Anderson S."/>
            <person name="Arachi H."/>
            <person name="Azer M."/>
            <person name="Bachantsang P."/>
            <person name="Barry A."/>
            <person name="Bayul T."/>
            <person name="Berlin A."/>
            <person name="Bessette D."/>
            <person name="Bloom T."/>
            <person name="Blye J."/>
            <person name="Boguslavskiy L."/>
            <person name="Bonnet C."/>
            <person name="Boukhgalter B."/>
            <person name="Bourzgui I."/>
            <person name="Brown A."/>
            <person name="Cahill P."/>
            <person name="Channer S."/>
            <person name="Cheshatsang Y."/>
            <person name="Chuda L."/>
            <person name="Citroen M."/>
            <person name="Collymore A."/>
            <person name="Cooke P."/>
            <person name="Costello M."/>
            <person name="D'Aco K."/>
            <person name="Daza R."/>
            <person name="De Haan G."/>
            <person name="DeGray S."/>
            <person name="DeMaso C."/>
            <person name="Dhargay N."/>
            <person name="Dooley K."/>
            <person name="Dooley E."/>
            <person name="Doricent M."/>
            <person name="Dorje P."/>
            <person name="Dorjee K."/>
            <person name="Dupes A."/>
            <person name="Elong R."/>
            <person name="Falk J."/>
            <person name="Farina A."/>
            <person name="Faro S."/>
            <person name="Ferguson D."/>
            <person name="Fisher S."/>
            <person name="Foley C.D."/>
            <person name="Franke A."/>
            <person name="Friedrich D."/>
            <person name="Gadbois L."/>
            <person name="Gearin G."/>
            <person name="Gearin C.R."/>
            <person name="Giannoukos G."/>
            <person name="Goode T."/>
            <person name="Graham J."/>
            <person name="Grandbois E."/>
            <person name="Grewal S."/>
            <person name="Gyaltsen K."/>
            <person name="Hafez N."/>
            <person name="Hagos B."/>
            <person name="Hall J."/>
            <person name="Henson C."/>
            <person name="Hollinger A."/>
            <person name="Honan T."/>
            <person name="Huard M.D."/>
            <person name="Hughes L."/>
            <person name="Hurhula B."/>
            <person name="Husby M.E."/>
            <person name="Kamat A."/>
            <person name="Kanga B."/>
            <person name="Kashin S."/>
            <person name="Khazanovich D."/>
            <person name="Kisner P."/>
            <person name="Lance K."/>
            <person name="Lara M."/>
            <person name="Lee W."/>
            <person name="Lennon N."/>
            <person name="Letendre F."/>
            <person name="LeVine R."/>
            <person name="Lipovsky A."/>
            <person name="Liu X."/>
            <person name="Liu J."/>
            <person name="Liu S."/>
            <person name="Lokyitsang T."/>
            <person name="Lokyitsang Y."/>
            <person name="Lubonja R."/>
            <person name="Lui A."/>
            <person name="MacDonald P."/>
            <person name="Magnisalis V."/>
            <person name="Maru K."/>
            <person name="Matthews C."/>
            <person name="McCusker W."/>
            <person name="McDonough S."/>
            <person name="Mehta T."/>
            <person name="Meldrim J."/>
            <person name="Meneus L."/>
            <person name="Mihai O."/>
            <person name="Mihalev A."/>
            <person name="Mihova T."/>
            <person name="Mittelman R."/>
            <person name="Mlenga V."/>
            <person name="Montmayeur A."/>
            <person name="Mulrain L."/>
            <person name="Navidi A."/>
            <person name="Naylor J."/>
            <person name="Negash T."/>
            <person name="Nguyen T."/>
            <person name="Nguyen N."/>
            <person name="Nicol R."/>
            <person name="Norbu C."/>
            <person name="Norbu N."/>
            <person name="Novod N."/>
            <person name="O'Neill B."/>
            <person name="Osman S."/>
            <person name="Markiewicz E."/>
            <person name="Oyono O.L."/>
            <person name="Patti C."/>
            <person name="Phunkhang P."/>
            <person name="Pierre F."/>
            <person name="Priest M."/>
            <person name="Raghuraman S."/>
            <person name="Rege F."/>
            <person name="Reyes R."/>
            <person name="Rise C."/>
            <person name="Rogov P."/>
            <person name="Ross K."/>
            <person name="Ryan E."/>
            <person name="Settipalli S."/>
            <person name="Shea T."/>
            <person name="Sherpa N."/>
            <person name="Shi L."/>
            <person name="Shih D."/>
            <person name="Sparrow T."/>
            <person name="Spaulding J."/>
            <person name="Stalker J."/>
            <person name="Stange-Thomann N."/>
            <person name="Stavropoulos S."/>
            <person name="Stone C."/>
            <person name="Strader C."/>
            <person name="Tesfaye S."/>
            <person name="Thomson T."/>
            <person name="Thoulutsang Y."/>
            <person name="Thoulutsang D."/>
            <person name="Topham K."/>
            <person name="Topping I."/>
            <person name="Tsamla T."/>
            <person name="Vassiliev H."/>
            <person name="Vo A."/>
            <person name="Wangchuk T."/>
            <person name="Wangdi T."/>
            <person name="Weiand M."/>
            <person name="Wilkinson J."/>
            <person name="Wilson A."/>
            <person name="Yadav S."/>
            <person name="Young G."/>
            <person name="Yu Q."/>
            <person name="Zembek L."/>
            <person name="Zhong D."/>
            <person name="Zimmer A."/>
            <person name="Zwirko Z."/>
            <person name="Jaffe D.B."/>
            <person name="Alvarez P."/>
            <person name="Brockman W."/>
            <person name="Butler J."/>
            <person name="Chin C."/>
            <person name="Gnerre S."/>
            <person name="Grabherr M."/>
            <person name="Kleber M."/>
            <person name="Mauceli E."/>
            <person name="MacCallum I."/>
        </authorList>
    </citation>
    <scope>NUCLEOTIDE SEQUENCE [LARGE SCALE GENOMIC DNA]</scope>
    <source>
        <strain evidence="3">Rob3c / Tucson 14021-0248.25</strain>
    </source>
</reference>
<feature type="region of interest" description="Disordered" evidence="1">
    <location>
        <begin position="1"/>
        <end position="106"/>
    </location>
</feature>
<evidence type="ECO:0000313" key="3">
    <source>
        <dbReference type="Proteomes" id="UP000001292"/>
    </source>
</evidence>
<proteinExistence type="predicted"/>
<dbReference type="OMA" id="HCKSSGP"/>
<feature type="compositionally biased region" description="Low complexity" evidence="1">
    <location>
        <begin position="79"/>
        <end position="90"/>
    </location>
</feature>
<dbReference type="EMBL" id="CH480816">
    <property type="protein sequence ID" value="EDW47864.1"/>
    <property type="molecule type" value="Genomic_DNA"/>
</dbReference>